<dbReference type="InterPro" id="IPR025746">
    <property type="entry name" value="PilX_N_dom"/>
</dbReference>
<keyword evidence="4" id="KW-1185">Reference proteome</keyword>
<protein>
    <recommendedName>
        <fullName evidence="5">Type 4 fimbrial biogenesis protein PilX N-terminal domain-containing protein</fullName>
    </recommendedName>
</protein>
<evidence type="ECO:0000259" key="2">
    <source>
        <dbReference type="Pfam" id="PF14341"/>
    </source>
</evidence>
<sequence length="170" mass="18200">MTARTTSHSARVSQQQGAALLVALVLLVAVTLLGVSAMQGTILQERMSANQRDVEEAFNVAENAMRRGEQALMSDPASFLGNDPLDSPEELDLDSDNVETLDDLQDSLGADIYVQAPLYHIAKRGDICSADDDLTGGGVECDEIFSVTARGTGRTTETFVVLQSTVRVPE</sequence>
<dbReference type="Proteomes" id="UP000297475">
    <property type="component" value="Unassembled WGS sequence"/>
</dbReference>
<dbReference type="InterPro" id="IPR025205">
    <property type="entry name" value="PilX/PilW_C"/>
</dbReference>
<feature type="domain" description="Type 4 fimbrial biogenesis protein PilX N-terminal" evidence="2">
    <location>
        <begin position="16"/>
        <end position="64"/>
    </location>
</feature>
<evidence type="ECO:0000313" key="4">
    <source>
        <dbReference type="Proteomes" id="UP000297475"/>
    </source>
</evidence>
<accession>A0A4Z0W812</accession>
<dbReference type="Pfam" id="PF13681">
    <property type="entry name" value="PilX"/>
    <property type="match status" value="1"/>
</dbReference>
<dbReference type="EMBL" id="SRMF01000010">
    <property type="protein sequence ID" value="TGG91083.1"/>
    <property type="molecule type" value="Genomic_DNA"/>
</dbReference>
<proteinExistence type="predicted"/>
<feature type="domain" description="PilX/PilW C-terminal" evidence="1">
    <location>
        <begin position="110"/>
        <end position="167"/>
    </location>
</feature>
<gene>
    <name evidence="3" type="ORF">E4656_16960</name>
</gene>
<evidence type="ECO:0000313" key="3">
    <source>
        <dbReference type="EMBL" id="TGG91083.1"/>
    </source>
</evidence>
<reference evidence="3 4" key="1">
    <citation type="submission" date="2019-04" db="EMBL/GenBank/DDBJ databases">
        <title>Natronospirillum operosus gen. nov., sp. nov., a haloalkaliphilic satellite isolated from decaying biomass of laboratory culture of cyanobacterium Geitlerinema sp. and proposal of Natronospirillaceae fam. nov. and Saccharospirillaceae fam. nov.</title>
        <authorList>
            <person name="Kevbrin V."/>
            <person name="Boltyanskaya Y."/>
            <person name="Koziaeva V."/>
            <person name="Grouzdev D.S."/>
            <person name="Park M."/>
            <person name="Cho J."/>
        </authorList>
    </citation>
    <scope>NUCLEOTIDE SEQUENCE [LARGE SCALE GENOMIC DNA]</scope>
    <source>
        <strain evidence="3 4">G-116</strain>
    </source>
</reference>
<evidence type="ECO:0008006" key="5">
    <source>
        <dbReference type="Google" id="ProtNLM"/>
    </source>
</evidence>
<dbReference type="Pfam" id="PF14341">
    <property type="entry name" value="PilX_N"/>
    <property type="match status" value="1"/>
</dbReference>
<dbReference type="OrthoDB" id="5298746at2"/>
<evidence type="ECO:0000259" key="1">
    <source>
        <dbReference type="Pfam" id="PF13681"/>
    </source>
</evidence>
<dbReference type="AlphaFoldDB" id="A0A4Z0W812"/>
<comment type="caution">
    <text evidence="3">The sequence shown here is derived from an EMBL/GenBank/DDBJ whole genome shotgun (WGS) entry which is preliminary data.</text>
</comment>
<name>A0A4Z0W812_9GAMM</name>
<dbReference type="RefSeq" id="WP_135484505.1">
    <property type="nucleotide sequence ID" value="NZ_SRMF01000010.1"/>
</dbReference>
<organism evidence="3 4">
    <name type="scientific">Natronospirillum operosum</name>
    <dbReference type="NCBI Taxonomy" id="2759953"/>
    <lineage>
        <taxon>Bacteria</taxon>
        <taxon>Pseudomonadati</taxon>
        <taxon>Pseudomonadota</taxon>
        <taxon>Gammaproteobacteria</taxon>
        <taxon>Oceanospirillales</taxon>
        <taxon>Natronospirillaceae</taxon>
        <taxon>Natronospirillum</taxon>
    </lineage>
</organism>